<keyword evidence="3 5" id="KW-1133">Transmembrane helix</keyword>
<organism evidence="6 7">
    <name type="scientific">Drosophila kikkawai</name>
    <name type="common">Fruit fly</name>
    <dbReference type="NCBI Taxonomy" id="30033"/>
    <lineage>
        <taxon>Eukaryota</taxon>
        <taxon>Metazoa</taxon>
        <taxon>Ecdysozoa</taxon>
        <taxon>Arthropoda</taxon>
        <taxon>Hexapoda</taxon>
        <taxon>Insecta</taxon>
        <taxon>Pterygota</taxon>
        <taxon>Neoptera</taxon>
        <taxon>Endopterygota</taxon>
        <taxon>Diptera</taxon>
        <taxon>Brachycera</taxon>
        <taxon>Muscomorpha</taxon>
        <taxon>Ephydroidea</taxon>
        <taxon>Drosophilidae</taxon>
        <taxon>Drosophila</taxon>
        <taxon>Sophophora</taxon>
    </lineage>
</organism>
<keyword evidence="4 5" id="KW-0472">Membrane</keyword>
<reference evidence="7" key="2">
    <citation type="submission" date="2025-08" db="UniProtKB">
        <authorList>
            <consortium name="RefSeq"/>
        </authorList>
    </citation>
    <scope>IDENTIFICATION</scope>
    <source>
        <strain evidence="7">14028-0561.14</strain>
        <tissue evidence="7">Whole fly</tissue>
    </source>
</reference>
<dbReference type="Pfam" id="PF00335">
    <property type="entry name" value="Tetraspanin"/>
    <property type="match status" value="1"/>
</dbReference>
<evidence type="ECO:0000256" key="2">
    <source>
        <dbReference type="ARBA" id="ARBA00022692"/>
    </source>
</evidence>
<name>A0A6P4ISG7_DROKI</name>
<evidence type="ECO:0000313" key="6">
    <source>
        <dbReference type="Proteomes" id="UP001652661"/>
    </source>
</evidence>
<evidence type="ECO:0000313" key="7">
    <source>
        <dbReference type="RefSeq" id="XP_017031892.1"/>
    </source>
</evidence>
<feature type="transmembrane region" description="Helical" evidence="5">
    <location>
        <begin position="180"/>
        <end position="199"/>
    </location>
</feature>
<keyword evidence="2 5" id="KW-0812">Transmembrane</keyword>
<protein>
    <submittedName>
        <fullName evidence="7">Uncharacterized protein</fullName>
    </submittedName>
</protein>
<feature type="transmembrane region" description="Helical" evidence="5">
    <location>
        <begin position="44"/>
        <end position="68"/>
    </location>
</feature>
<evidence type="ECO:0000256" key="4">
    <source>
        <dbReference type="ARBA" id="ARBA00023136"/>
    </source>
</evidence>
<dbReference type="GO" id="GO:0016020">
    <property type="term" value="C:membrane"/>
    <property type="evidence" value="ECO:0007669"/>
    <property type="project" value="UniProtKB-SubCell"/>
</dbReference>
<dbReference type="GeneID" id="108081311"/>
<dbReference type="SUPFAM" id="SSF48652">
    <property type="entry name" value="Tetraspanin"/>
    <property type="match status" value="1"/>
</dbReference>
<comment type="subcellular location">
    <subcellularLocation>
        <location evidence="1">Membrane</location>
        <topology evidence="1">Multi-pass membrane protein</topology>
    </subcellularLocation>
</comment>
<dbReference type="Gene3D" id="1.10.1450.10">
    <property type="entry name" value="Tetraspanin"/>
    <property type="match status" value="1"/>
</dbReference>
<dbReference type="RefSeq" id="XP_017031892.1">
    <property type="nucleotide sequence ID" value="XM_017176403.2"/>
</dbReference>
<dbReference type="Proteomes" id="UP001652661">
    <property type="component" value="Chromosome 2L"/>
</dbReference>
<dbReference type="InterPro" id="IPR008952">
    <property type="entry name" value="Tetraspanin_EC2_sf"/>
</dbReference>
<accession>A0A6P4ISG7</accession>
<evidence type="ECO:0000256" key="1">
    <source>
        <dbReference type="ARBA" id="ARBA00004141"/>
    </source>
</evidence>
<gene>
    <name evidence="7" type="primary">LOC108081311</name>
</gene>
<reference evidence="6" key="1">
    <citation type="submission" date="2025-05" db="UniProtKB">
        <authorList>
            <consortium name="RefSeq"/>
        </authorList>
    </citation>
    <scope>NUCLEOTIDE SEQUENCE [LARGE SCALE GENOMIC DNA]</scope>
    <source>
        <strain evidence="6">14028-0561.14</strain>
    </source>
</reference>
<dbReference type="AlphaFoldDB" id="A0A6P4ISG7"/>
<dbReference type="OrthoDB" id="10421636at2759"/>
<proteinExistence type="predicted"/>
<dbReference type="InterPro" id="IPR018499">
    <property type="entry name" value="Tetraspanin/Peripherin"/>
</dbReference>
<feature type="transmembrane region" description="Helical" evidence="5">
    <location>
        <begin position="80"/>
        <end position="101"/>
    </location>
</feature>
<evidence type="ECO:0000256" key="5">
    <source>
        <dbReference type="SAM" id="Phobius"/>
    </source>
</evidence>
<evidence type="ECO:0000256" key="3">
    <source>
        <dbReference type="ARBA" id="ARBA00022989"/>
    </source>
</evidence>
<sequence length="227" mass="26050">MECKFTSIKNWLLAVEYGLLMLLTVVILLVGIPSYIDVGTAVRISYYFLSPVLAILFLLLVGIVVIHLRKQGSKKPKLNLSRLLLLLVVFVLPLILSFKIIQHHKSSWKLLSKAWIELDGLNQTELLSSWQEKGNCCGVMGPYDYLRKGLELPKNCFNYKESEVKVKDGCYKVFRDNAFITYYIIVVIIVVIFAVYLMVKIARNFLEWKADMDNSRAKRRTSNAPLL</sequence>
<feature type="transmembrane region" description="Helical" evidence="5">
    <location>
        <begin position="12"/>
        <end position="32"/>
    </location>
</feature>
<keyword evidence="6" id="KW-1185">Reference proteome</keyword>